<evidence type="ECO:0000256" key="8">
    <source>
        <dbReference type="ARBA" id="ARBA00023237"/>
    </source>
</evidence>
<dbReference type="RefSeq" id="WP_115417614.1">
    <property type="nucleotide sequence ID" value="NZ_CP031357.1"/>
</dbReference>
<keyword evidence="6 11" id="KW-0798">TonB box</keyword>
<evidence type="ECO:0000256" key="2">
    <source>
        <dbReference type="ARBA" id="ARBA00022448"/>
    </source>
</evidence>
<evidence type="ECO:0000256" key="10">
    <source>
        <dbReference type="PROSITE-ProRule" id="PRU10144"/>
    </source>
</evidence>
<feature type="domain" description="TonB-dependent receptor plug" evidence="14">
    <location>
        <begin position="71"/>
        <end position="176"/>
    </location>
</feature>
<dbReference type="InterPro" id="IPR037066">
    <property type="entry name" value="Plug_dom_sf"/>
</dbReference>
<evidence type="ECO:0000256" key="6">
    <source>
        <dbReference type="ARBA" id="ARBA00023077"/>
    </source>
</evidence>
<evidence type="ECO:0000259" key="14">
    <source>
        <dbReference type="Pfam" id="PF07715"/>
    </source>
</evidence>
<feature type="short sequence motif" description="TonB C-terminal box" evidence="10">
    <location>
        <begin position="890"/>
        <end position="907"/>
    </location>
</feature>
<evidence type="ECO:0000256" key="5">
    <source>
        <dbReference type="ARBA" id="ARBA00022729"/>
    </source>
</evidence>
<evidence type="ECO:0000256" key="12">
    <source>
        <dbReference type="SAM" id="SignalP"/>
    </source>
</evidence>
<dbReference type="Gene3D" id="2.40.170.20">
    <property type="entry name" value="TonB-dependent receptor, beta-barrel domain"/>
    <property type="match status" value="1"/>
</dbReference>
<accession>A0A345YH97</accession>
<comment type="similarity">
    <text evidence="9 11">Belongs to the TonB-dependent receptor family.</text>
</comment>
<feature type="chain" id="PRO_5016922388" evidence="12">
    <location>
        <begin position="29"/>
        <end position="907"/>
    </location>
</feature>
<evidence type="ECO:0000256" key="1">
    <source>
        <dbReference type="ARBA" id="ARBA00004571"/>
    </source>
</evidence>
<dbReference type="InterPro" id="IPR010917">
    <property type="entry name" value="TonB_rcpt_CS"/>
</dbReference>
<dbReference type="CDD" id="cd01347">
    <property type="entry name" value="ligand_gated_channel"/>
    <property type="match status" value="1"/>
</dbReference>
<dbReference type="KEGG" id="err:DVR09_14135"/>
<evidence type="ECO:0000313" key="15">
    <source>
        <dbReference type="EMBL" id="AXK43299.1"/>
    </source>
</evidence>
<dbReference type="PANTHER" id="PTHR40980">
    <property type="entry name" value="PLUG DOMAIN-CONTAINING PROTEIN"/>
    <property type="match status" value="1"/>
</dbReference>
<dbReference type="InterPro" id="IPR036942">
    <property type="entry name" value="Beta-barrel_TonB_sf"/>
</dbReference>
<dbReference type="SUPFAM" id="SSF56935">
    <property type="entry name" value="Porins"/>
    <property type="match status" value="1"/>
</dbReference>
<keyword evidence="4 9" id="KW-0812">Transmembrane</keyword>
<keyword evidence="8 9" id="KW-0998">Cell outer membrane</keyword>
<dbReference type="NCBIfam" id="TIGR01782">
    <property type="entry name" value="TonB-Xanth-Caul"/>
    <property type="match status" value="1"/>
</dbReference>
<gene>
    <name evidence="15" type="ORF">DVR09_14135</name>
</gene>
<dbReference type="InterPro" id="IPR000531">
    <property type="entry name" value="Beta-barrel_TonB"/>
</dbReference>
<dbReference type="PROSITE" id="PS52016">
    <property type="entry name" value="TONB_DEPENDENT_REC_3"/>
    <property type="match status" value="1"/>
</dbReference>
<feature type="signal peptide" evidence="12">
    <location>
        <begin position="1"/>
        <end position="28"/>
    </location>
</feature>
<dbReference type="InterPro" id="IPR010104">
    <property type="entry name" value="TonB_rcpt_bac"/>
</dbReference>
<feature type="domain" description="TonB-dependent receptor-like beta-barrel" evidence="13">
    <location>
        <begin position="436"/>
        <end position="874"/>
    </location>
</feature>
<reference evidence="16" key="1">
    <citation type="submission" date="2018-07" db="EMBL/GenBank/DDBJ databases">
        <title>Genome sequence of Erythrobacter strain YH-07, an antagonistic bacterium isolated from Yellow Sea.</title>
        <authorList>
            <person name="Tang T."/>
            <person name="Liu Q."/>
            <person name="Sun X."/>
        </authorList>
    </citation>
    <scope>NUCLEOTIDE SEQUENCE [LARGE SCALE GENOMIC DNA]</scope>
    <source>
        <strain evidence="16">YH-07</strain>
    </source>
</reference>
<protein>
    <submittedName>
        <fullName evidence="15">TonB-dependent receptor</fullName>
    </submittedName>
</protein>
<dbReference type="GO" id="GO:0009279">
    <property type="term" value="C:cell outer membrane"/>
    <property type="evidence" value="ECO:0007669"/>
    <property type="project" value="UniProtKB-SubCell"/>
</dbReference>
<dbReference type="InterPro" id="IPR039426">
    <property type="entry name" value="TonB-dep_rcpt-like"/>
</dbReference>
<dbReference type="EMBL" id="CP031357">
    <property type="protein sequence ID" value="AXK43299.1"/>
    <property type="molecule type" value="Genomic_DNA"/>
</dbReference>
<dbReference type="Pfam" id="PF00593">
    <property type="entry name" value="TonB_dep_Rec_b-barrel"/>
    <property type="match status" value="1"/>
</dbReference>
<dbReference type="OrthoDB" id="5476657at2"/>
<keyword evidence="3 9" id="KW-1134">Transmembrane beta strand</keyword>
<organism evidence="15 16">
    <name type="scientific">Erythrobacter aureus</name>
    <dbReference type="NCBI Taxonomy" id="2182384"/>
    <lineage>
        <taxon>Bacteria</taxon>
        <taxon>Pseudomonadati</taxon>
        <taxon>Pseudomonadota</taxon>
        <taxon>Alphaproteobacteria</taxon>
        <taxon>Sphingomonadales</taxon>
        <taxon>Erythrobacteraceae</taxon>
        <taxon>Erythrobacter/Porphyrobacter group</taxon>
        <taxon>Erythrobacter</taxon>
    </lineage>
</organism>
<dbReference type="Pfam" id="PF07715">
    <property type="entry name" value="Plug"/>
    <property type="match status" value="1"/>
</dbReference>
<keyword evidence="7 9" id="KW-0472">Membrane</keyword>
<keyword evidence="15" id="KW-0675">Receptor</keyword>
<keyword evidence="5 12" id="KW-0732">Signal</keyword>
<keyword evidence="2 9" id="KW-0813">Transport</keyword>
<dbReference type="PANTHER" id="PTHR40980:SF3">
    <property type="entry name" value="TONB-DEPENDENT RECEPTOR-LIKE BETA-BARREL DOMAIN-CONTAINING PROTEIN"/>
    <property type="match status" value="1"/>
</dbReference>
<keyword evidence="16" id="KW-1185">Reference proteome</keyword>
<dbReference type="AlphaFoldDB" id="A0A345YH97"/>
<dbReference type="PROSITE" id="PS01156">
    <property type="entry name" value="TONB_DEPENDENT_REC_2"/>
    <property type="match status" value="1"/>
</dbReference>
<evidence type="ECO:0000256" key="3">
    <source>
        <dbReference type="ARBA" id="ARBA00022452"/>
    </source>
</evidence>
<comment type="subcellular location">
    <subcellularLocation>
        <location evidence="1 9">Cell outer membrane</location>
        <topology evidence="1 9">Multi-pass membrane protein</topology>
    </subcellularLocation>
</comment>
<dbReference type="InterPro" id="IPR012910">
    <property type="entry name" value="Plug_dom"/>
</dbReference>
<evidence type="ECO:0000256" key="7">
    <source>
        <dbReference type="ARBA" id="ARBA00023136"/>
    </source>
</evidence>
<proteinExistence type="inferred from homology"/>
<evidence type="ECO:0000256" key="9">
    <source>
        <dbReference type="PROSITE-ProRule" id="PRU01360"/>
    </source>
</evidence>
<evidence type="ECO:0000256" key="11">
    <source>
        <dbReference type="RuleBase" id="RU003357"/>
    </source>
</evidence>
<name>A0A345YH97_9SPHN</name>
<dbReference type="Proteomes" id="UP000254508">
    <property type="component" value="Chromosome"/>
</dbReference>
<evidence type="ECO:0000313" key="16">
    <source>
        <dbReference type="Proteomes" id="UP000254508"/>
    </source>
</evidence>
<dbReference type="Gene3D" id="2.170.130.10">
    <property type="entry name" value="TonB-dependent receptor, plug domain"/>
    <property type="match status" value="1"/>
</dbReference>
<sequence>MSTKLKRTLSCGCAIAAVSLAISGPVNAQETDVQEADAQGASEAEGDVIIVTGFRASLDSANAIKRNNVAVSEAIVAEDIGKFPDLNLAEALQRTTGITITRDNGEGQQISLRGLGPEFTRVQLNGMSVSSASIGGTDQNALGREFDFDLFPSELFNRIDVAKSPTADLEEGGISGNISLRTARPFDFDYGTTVTASAQLGYSDLPDEFDPRGHVLVSHRGDSWGVTLQAAYSERTVRVDGASSVDWTTPNLGGSFDISFPADTNVAPALQAELQDTLFPRLPRTEFQLTERERLGLAGALEFRPTDDTSLSLDLVYATLSRNTLRSNLDAVFRSQGDIEVVDATVSDGAIATGTFRNVERRAETRQLIEDTDIWQVALSGEHRLADNLVLSGLVGYSESEYDNPVRTTWLYQVVDSEVMLDFTEDPRLPGITSNVDLTDPANYSPAALRIRGLNGQDEVFTSKFDLEWGDDDANLQFGGFLNIYEKSLVFIRNDRAISGPGYSTISQLLPADNFAGDLGNNGQFPAQYLIADPALGNSVQFNAGGDMVTTADLYAAAPVREADTFAIEEQTYGGYLAGNAVTELAGMPLSVNVGVRVVQTDQTSDGFSNGEAVSIDNSYFDILPSANLKLDVTDNLVLRAAFGQSMTRPSLQALRPNTSVRIGNTGSGGNPTLQPFRSRQIDLGAEYYFDSGAVLAIAGFYKSIDGFIVNEAEEVSLRDLGIPLSSLDPQGFEGVTLDTLFTISRPVNSSDPTEVKGIEIAYQQPLDQLLDGLGFIANYTYVDSSVEALSGVVTINTTLPGLSKHSYNLTGYYETDAYSLRVSYNYRDDFVESTFIRDRTGLLRTREGAGFLDLSASVNVTDNVAVTFEGINLLNTNEYTFTGRPELFNRYITAGRQFFFGLRANF</sequence>
<evidence type="ECO:0000259" key="13">
    <source>
        <dbReference type="Pfam" id="PF00593"/>
    </source>
</evidence>
<evidence type="ECO:0000256" key="4">
    <source>
        <dbReference type="ARBA" id="ARBA00022692"/>
    </source>
</evidence>